<proteinExistence type="predicted"/>
<accession>A0A934MB52</accession>
<organism evidence="1 2">
    <name type="scientific">Sanguibacter suaedae</name>
    <dbReference type="NCBI Taxonomy" id="2795737"/>
    <lineage>
        <taxon>Bacteria</taxon>
        <taxon>Bacillati</taxon>
        <taxon>Actinomycetota</taxon>
        <taxon>Actinomycetes</taxon>
        <taxon>Micrococcales</taxon>
        <taxon>Sanguibacteraceae</taxon>
        <taxon>Sanguibacter</taxon>
    </lineage>
</organism>
<reference evidence="1" key="1">
    <citation type="submission" date="2020-12" db="EMBL/GenBank/DDBJ databases">
        <title>Sanguibacter suaedae sp. nov., isolated from Suaeda aralocaspica.</title>
        <authorList>
            <person name="Ma Q."/>
        </authorList>
    </citation>
    <scope>NUCLEOTIDE SEQUENCE</scope>
    <source>
        <strain evidence="1">YZGR15</strain>
    </source>
</reference>
<protein>
    <submittedName>
        <fullName evidence="1">TIGR03085 family protein</fullName>
    </submittedName>
</protein>
<dbReference type="NCBIfam" id="TIGR03083">
    <property type="entry name" value="maleylpyruvate isomerase family mycothiol-dependent enzyme"/>
    <property type="match status" value="1"/>
</dbReference>
<gene>
    <name evidence="1" type="ORF">JAV76_07940</name>
</gene>
<keyword evidence="2" id="KW-1185">Reference proteome</keyword>
<dbReference type="EMBL" id="JAEINH010000005">
    <property type="protein sequence ID" value="MBI9114941.1"/>
    <property type="molecule type" value="Genomic_DNA"/>
</dbReference>
<evidence type="ECO:0000313" key="2">
    <source>
        <dbReference type="Proteomes" id="UP000602087"/>
    </source>
</evidence>
<dbReference type="AlphaFoldDB" id="A0A934MB52"/>
<dbReference type="Proteomes" id="UP000602087">
    <property type="component" value="Unassembled WGS sequence"/>
</dbReference>
<dbReference type="InterPro" id="IPR017519">
    <property type="entry name" value="CHP03085"/>
</dbReference>
<evidence type="ECO:0000313" key="1">
    <source>
        <dbReference type="EMBL" id="MBI9114941.1"/>
    </source>
</evidence>
<dbReference type="InterPro" id="IPR017517">
    <property type="entry name" value="Maleyloyr_isom"/>
</dbReference>
<sequence length="221" mass="23757">MPTDRRTSQDTPWNVQERAELVRALTEAGPGAPTLCEGWRTEHLAAHVLLRDRRPWSATPGGIDALAARSRTPEGFAALVADVAEAPPLWAPGRWAGELVNVLELRVHTDDVLLAGPDPTSGRRELSDAHRDALWRQLRLGARLLYARAPVGVVLVVPDGPRAAVRKPPARGGHGTVVVRGQVEELVLHAFGRGASARVVVEGYDEDVAALAERFPGPSSV</sequence>
<name>A0A934MB52_9MICO</name>
<dbReference type="RefSeq" id="WP_198733506.1">
    <property type="nucleotide sequence ID" value="NZ_JAEINH010000005.1"/>
</dbReference>
<comment type="caution">
    <text evidence="1">The sequence shown here is derived from an EMBL/GenBank/DDBJ whole genome shotgun (WGS) entry which is preliminary data.</text>
</comment>
<dbReference type="NCBIfam" id="TIGR03085">
    <property type="entry name" value="TIGR03085 family metal-binding protein"/>
    <property type="match status" value="1"/>
</dbReference>